<evidence type="ECO:0000313" key="3">
    <source>
        <dbReference type="Proteomes" id="UP001560573"/>
    </source>
</evidence>
<dbReference type="RefSeq" id="WP_369327957.1">
    <property type="nucleotide sequence ID" value="NZ_JAULBC010000001.1"/>
</dbReference>
<name>A0ABV3ZAK4_9BACT</name>
<proteinExistence type="predicted"/>
<evidence type="ECO:0000313" key="2">
    <source>
        <dbReference type="EMBL" id="MEX6686560.1"/>
    </source>
</evidence>
<organism evidence="2 3">
    <name type="scientific">Danxiaibacter flavus</name>
    <dbReference type="NCBI Taxonomy" id="3049108"/>
    <lineage>
        <taxon>Bacteria</taxon>
        <taxon>Pseudomonadati</taxon>
        <taxon>Bacteroidota</taxon>
        <taxon>Chitinophagia</taxon>
        <taxon>Chitinophagales</taxon>
        <taxon>Chitinophagaceae</taxon>
        <taxon>Danxiaibacter</taxon>
    </lineage>
</organism>
<comment type="caution">
    <text evidence="2">The sequence shown here is derived from an EMBL/GenBank/DDBJ whole genome shotgun (WGS) entry which is preliminary data.</text>
</comment>
<dbReference type="PANTHER" id="PTHR43198">
    <property type="entry name" value="BIFUNCTIONAL TH2 PROTEIN"/>
    <property type="match status" value="1"/>
</dbReference>
<gene>
    <name evidence="2" type="ORF">QTN47_03590</name>
</gene>
<dbReference type="Gene3D" id="1.20.910.10">
    <property type="entry name" value="Heme oxygenase-like"/>
    <property type="match status" value="1"/>
</dbReference>
<protein>
    <submittedName>
        <fullName evidence="2">TenA family protein</fullName>
    </submittedName>
</protein>
<dbReference type="InterPro" id="IPR050967">
    <property type="entry name" value="Thiamine_Salvage_TenA"/>
</dbReference>
<dbReference type="InterPro" id="IPR004305">
    <property type="entry name" value="Thiaminase-2/PQQC"/>
</dbReference>
<dbReference type="SUPFAM" id="SSF48613">
    <property type="entry name" value="Heme oxygenase-like"/>
    <property type="match status" value="1"/>
</dbReference>
<evidence type="ECO:0000259" key="1">
    <source>
        <dbReference type="Pfam" id="PF03070"/>
    </source>
</evidence>
<accession>A0ABV3ZAK4</accession>
<dbReference type="Proteomes" id="UP001560573">
    <property type="component" value="Unassembled WGS sequence"/>
</dbReference>
<dbReference type="EMBL" id="JAULBC010000001">
    <property type="protein sequence ID" value="MEX6686560.1"/>
    <property type="molecule type" value="Genomic_DNA"/>
</dbReference>
<dbReference type="CDD" id="cd19365">
    <property type="entry name" value="TenA_C-like"/>
    <property type="match status" value="1"/>
</dbReference>
<sequence>MNWSEHAWNSIEQIYEKILDMPFNKELMAGTLTTERFRFYMMQDAHYLSAFSKVLAIIASKLPSAESLDFIRFAEGAVVVERALHENYFSAWQVSEIAEISPTCQLYTDHLFRRAYLDSVEVAIAAVLPCFWIYKKVGDHIYANQQKENNPYQQWIDTYAGEEFAISVKRAIAIADEKAAQLTPTQQQAMTEAFVKTTKMEWMFWDSAYGMERWKV</sequence>
<dbReference type="PANTHER" id="PTHR43198:SF2">
    <property type="entry name" value="SI:CH1073-67J19.1-RELATED"/>
    <property type="match status" value="1"/>
</dbReference>
<feature type="domain" description="Thiaminase-2/PQQC" evidence="1">
    <location>
        <begin position="9"/>
        <end position="210"/>
    </location>
</feature>
<reference evidence="2 3" key="1">
    <citation type="submission" date="2023-07" db="EMBL/GenBank/DDBJ databases">
        <authorList>
            <person name="Lian W.-H."/>
        </authorList>
    </citation>
    <scope>NUCLEOTIDE SEQUENCE [LARGE SCALE GENOMIC DNA]</scope>
    <source>
        <strain evidence="2 3">SYSU DXS3180</strain>
    </source>
</reference>
<dbReference type="Pfam" id="PF03070">
    <property type="entry name" value="TENA_THI-4"/>
    <property type="match status" value="1"/>
</dbReference>
<keyword evidence="3" id="KW-1185">Reference proteome</keyword>
<dbReference type="InterPro" id="IPR016084">
    <property type="entry name" value="Haem_Oase-like_multi-hlx"/>
</dbReference>